<dbReference type="InterPro" id="IPR027277">
    <property type="entry name" value="NadC/ModD"/>
</dbReference>
<dbReference type="Gene3D" id="3.90.1170.20">
    <property type="entry name" value="Quinolinate phosphoribosyl transferase, N-terminal domain"/>
    <property type="match status" value="1"/>
</dbReference>
<dbReference type="Gene3D" id="3.20.20.70">
    <property type="entry name" value="Aldolase class I"/>
    <property type="match status" value="1"/>
</dbReference>
<evidence type="ECO:0000256" key="3">
    <source>
        <dbReference type="ARBA" id="ARBA00022676"/>
    </source>
</evidence>
<dbReference type="EMBL" id="RJVQ01000002">
    <property type="protein sequence ID" value="RQW64382.1"/>
    <property type="molecule type" value="Genomic_DNA"/>
</dbReference>
<reference evidence="8 9" key="1">
    <citation type="submission" date="2018-11" db="EMBL/GenBank/DDBJ databases">
        <title>Vibrio LJC006 sp. nov., isolated from seawater during the bloom of the enteromorpha.</title>
        <authorList>
            <person name="Liang J."/>
        </authorList>
    </citation>
    <scope>NUCLEOTIDE SEQUENCE [LARGE SCALE GENOMIC DNA]</scope>
    <source>
        <strain evidence="8 9">LJC006</strain>
    </source>
</reference>
<accession>A0A3N9U473</accession>
<dbReference type="AlphaFoldDB" id="A0A3N9U473"/>
<evidence type="ECO:0000259" key="7">
    <source>
        <dbReference type="Pfam" id="PF02749"/>
    </source>
</evidence>
<name>A0A3N9U473_9VIBR</name>
<proteinExistence type="inferred from homology"/>
<dbReference type="PANTHER" id="PTHR32179">
    <property type="entry name" value="NICOTINATE-NUCLEOTIDE PYROPHOSPHORYLASE [CARBOXYLATING]"/>
    <property type="match status" value="1"/>
</dbReference>
<evidence type="ECO:0000259" key="6">
    <source>
        <dbReference type="Pfam" id="PF01729"/>
    </source>
</evidence>
<dbReference type="Proteomes" id="UP000281112">
    <property type="component" value="Unassembled WGS sequence"/>
</dbReference>
<evidence type="ECO:0000256" key="4">
    <source>
        <dbReference type="ARBA" id="ARBA00022679"/>
    </source>
</evidence>
<evidence type="ECO:0000256" key="2">
    <source>
        <dbReference type="ARBA" id="ARBA00019205"/>
    </source>
</evidence>
<dbReference type="InterPro" id="IPR036068">
    <property type="entry name" value="Nicotinate_pribotase-like_C"/>
</dbReference>
<evidence type="ECO:0000256" key="5">
    <source>
        <dbReference type="PIRNR" id="PIRNR006250"/>
    </source>
</evidence>
<dbReference type="SUPFAM" id="SSF54675">
    <property type="entry name" value="Nicotinate/Quinolinate PRTase N-terminal domain-like"/>
    <property type="match status" value="1"/>
</dbReference>
<dbReference type="Pfam" id="PF02749">
    <property type="entry name" value="QRPTase_N"/>
    <property type="match status" value="1"/>
</dbReference>
<feature type="domain" description="Quinolinate phosphoribosyl transferase N-terminal" evidence="7">
    <location>
        <begin position="22"/>
        <end position="104"/>
    </location>
</feature>
<dbReference type="OrthoDB" id="8216773at2"/>
<sequence length="275" mass="30290">MESVLSDGEAMQLLIDDAPFGDLTTSLLVDKPELNIHFYAREDMIVSGVEEAIQMMRLKNLDVKGFCQSGDKLSQGQHILSAKGHSSQLFIVWKATQILMEWMSGVASSANSMVLSAGDTPVACTRKQTPFTKALSVKAIRSGGAVMHRLGLSETILVFAEHRQFINYKNPKDMLDYLHKSSPEHKVVLEVHSVEDAKMWIEAGVEVLQLDKFSIDQVTECKIHCQNIYSTTRLAIAGGVNPGNVAQYAEAGADLIVTSAPYYAKPKDIKVVFED</sequence>
<keyword evidence="9" id="KW-1185">Reference proteome</keyword>
<dbReference type="SUPFAM" id="SSF51690">
    <property type="entry name" value="Nicotinate/Quinolinate PRTase C-terminal domain-like"/>
    <property type="match status" value="1"/>
</dbReference>
<dbReference type="GO" id="GO:0004514">
    <property type="term" value="F:nicotinate-nucleotide diphosphorylase (carboxylating) activity"/>
    <property type="evidence" value="ECO:0007669"/>
    <property type="project" value="InterPro"/>
</dbReference>
<dbReference type="GO" id="GO:0005737">
    <property type="term" value="C:cytoplasm"/>
    <property type="evidence" value="ECO:0007669"/>
    <property type="project" value="TreeGrafter"/>
</dbReference>
<gene>
    <name evidence="8" type="primary">modD</name>
    <name evidence="8" type="ORF">EES38_07340</name>
</gene>
<dbReference type="InterPro" id="IPR002638">
    <property type="entry name" value="Quinolinate_PRibosylTrfase_C"/>
</dbReference>
<evidence type="ECO:0000256" key="1">
    <source>
        <dbReference type="ARBA" id="ARBA00009400"/>
    </source>
</evidence>
<dbReference type="FunFam" id="3.20.20.70:FF:000030">
    <property type="entry name" value="Nicotinate-nucleotide pyrophosphorylase, carboxylating"/>
    <property type="match status" value="1"/>
</dbReference>
<keyword evidence="4 5" id="KW-0808">Transferase</keyword>
<comment type="caution">
    <text evidence="8">The sequence shown here is derived from an EMBL/GenBank/DDBJ whole genome shotgun (WGS) entry which is preliminary data.</text>
</comment>
<protein>
    <recommendedName>
        <fullName evidence="2">Putative pyrophosphorylase ModD</fullName>
    </recommendedName>
</protein>
<dbReference type="InterPro" id="IPR013785">
    <property type="entry name" value="Aldolase_TIM"/>
</dbReference>
<feature type="domain" description="Quinolinate phosphoribosyl transferase C-terminal" evidence="6">
    <location>
        <begin position="106"/>
        <end position="271"/>
    </location>
</feature>
<keyword evidence="3 5" id="KW-0328">Glycosyltransferase</keyword>
<dbReference type="InterPro" id="IPR006242">
    <property type="entry name" value="ModD"/>
</dbReference>
<dbReference type="PANTHER" id="PTHR32179:SF4">
    <property type="entry name" value="PYROPHOSPHORYLASE MODD-RELATED"/>
    <property type="match status" value="1"/>
</dbReference>
<comment type="similarity">
    <text evidence="1 5">Belongs to the NadC/ModD family.</text>
</comment>
<dbReference type="InterPro" id="IPR022412">
    <property type="entry name" value="Quinolinate_PRibosylTrfase_N"/>
</dbReference>
<dbReference type="Pfam" id="PF01729">
    <property type="entry name" value="QRPTase_C"/>
    <property type="match status" value="1"/>
</dbReference>
<evidence type="ECO:0000313" key="8">
    <source>
        <dbReference type="EMBL" id="RQW64382.1"/>
    </source>
</evidence>
<dbReference type="PIRSF" id="PIRSF006250">
    <property type="entry name" value="NadC_ModD"/>
    <property type="match status" value="1"/>
</dbReference>
<organism evidence="8 9">
    <name type="scientific">Vibrio viridaestus</name>
    <dbReference type="NCBI Taxonomy" id="2487322"/>
    <lineage>
        <taxon>Bacteria</taxon>
        <taxon>Pseudomonadati</taxon>
        <taxon>Pseudomonadota</taxon>
        <taxon>Gammaproteobacteria</taxon>
        <taxon>Vibrionales</taxon>
        <taxon>Vibrionaceae</taxon>
        <taxon>Vibrio</taxon>
    </lineage>
</organism>
<dbReference type="RefSeq" id="WP_124936503.1">
    <property type="nucleotide sequence ID" value="NZ_RJVQ01000002.1"/>
</dbReference>
<dbReference type="NCBIfam" id="TIGR01334">
    <property type="entry name" value="modD"/>
    <property type="match status" value="1"/>
</dbReference>
<dbReference type="InterPro" id="IPR037128">
    <property type="entry name" value="Quinolinate_PRibosylTase_N_sf"/>
</dbReference>
<evidence type="ECO:0000313" key="9">
    <source>
        <dbReference type="Proteomes" id="UP000281112"/>
    </source>
</evidence>
<dbReference type="GO" id="GO:0034213">
    <property type="term" value="P:quinolinate catabolic process"/>
    <property type="evidence" value="ECO:0007669"/>
    <property type="project" value="TreeGrafter"/>
</dbReference>
<dbReference type="GO" id="GO:0009435">
    <property type="term" value="P:NAD+ biosynthetic process"/>
    <property type="evidence" value="ECO:0007669"/>
    <property type="project" value="InterPro"/>
</dbReference>